<sequence>MLSEDDYTVVDDKLNIKKEYLTQLPVGTTDLSVTFSAGDPQTLVVKVRDTTGIRYALINNDAPAIKYTGARYRSTGRGMGDYKDNVRYTETNGDSFEYTFRGTGIQLFTEVDQSQGDMDIYVDGQFKETV</sequence>
<evidence type="ECO:0000256" key="4">
    <source>
        <dbReference type="ARBA" id="ARBA00023326"/>
    </source>
</evidence>
<evidence type="ECO:0000256" key="3">
    <source>
        <dbReference type="ARBA" id="ARBA00023277"/>
    </source>
</evidence>
<dbReference type="AlphaFoldDB" id="A0A8T0Z958"/>
<evidence type="ECO:0000256" key="2">
    <source>
        <dbReference type="ARBA" id="ARBA00023001"/>
    </source>
</evidence>
<reference evidence="6" key="1">
    <citation type="submission" date="2018-10" db="EMBL/GenBank/DDBJ databases">
        <title>Effector identification in a new, highly contiguous assembly of the strawberry crown rot pathogen Phytophthora cactorum.</title>
        <authorList>
            <person name="Armitage A.D."/>
            <person name="Nellist C.F."/>
            <person name="Bates H."/>
            <person name="Vickerstaff R.J."/>
            <person name="Harrison R.J."/>
        </authorList>
    </citation>
    <scope>NUCLEOTIDE SEQUENCE</scope>
    <source>
        <strain evidence="6">4032</strain>
    </source>
</reference>
<keyword evidence="1" id="KW-0732">Signal</keyword>
<dbReference type="InterPro" id="IPR014756">
    <property type="entry name" value="Ig_E-set"/>
</dbReference>
<proteinExistence type="predicted"/>
<evidence type="ECO:0000256" key="1">
    <source>
        <dbReference type="ARBA" id="ARBA00022729"/>
    </source>
</evidence>
<gene>
    <name evidence="6" type="ORF">PC115_g25776</name>
</gene>
<dbReference type="Gene3D" id="2.60.120.260">
    <property type="entry name" value="Galactose-binding domain-like"/>
    <property type="match status" value="1"/>
</dbReference>
<name>A0A8T0Z958_9STRA</name>
<dbReference type="GO" id="GO:0030245">
    <property type="term" value="P:cellulose catabolic process"/>
    <property type="evidence" value="ECO:0007669"/>
    <property type="project" value="UniProtKB-KW"/>
</dbReference>
<organism evidence="6 7">
    <name type="scientific">Phytophthora cactorum</name>
    <dbReference type="NCBI Taxonomy" id="29920"/>
    <lineage>
        <taxon>Eukaryota</taxon>
        <taxon>Sar</taxon>
        <taxon>Stramenopiles</taxon>
        <taxon>Oomycota</taxon>
        <taxon>Peronosporomycetes</taxon>
        <taxon>Peronosporales</taxon>
        <taxon>Peronosporaceae</taxon>
        <taxon>Phytophthora</taxon>
    </lineage>
</organism>
<dbReference type="Proteomes" id="UP000774804">
    <property type="component" value="Unassembled WGS sequence"/>
</dbReference>
<evidence type="ECO:0000313" key="7">
    <source>
        <dbReference type="Proteomes" id="UP000774804"/>
    </source>
</evidence>
<feature type="non-terminal residue" evidence="6">
    <location>
        <position position="130"/>
    </location>
</feature>
<keyword evidence="3" id="KW-0119">Carbohydrate metabolism</keyword>
<dbReference type="InterPro" id="IPR005102">
    <property type="entry name" value="Carbo-bd_X2"/>
</dbReference>
<dbReference type="EMBL" id="RCMI01005708">
    <property type="protein sequence ID" value="KAG2858754.1"/>
    <property type="molecule type" value="Genomic_DNA"/>
</dbReference>
<protein>
    <recommendedName>
        <fullName evidence="5">Carbohydrate binding X2 domain-containing protein</fullName>
    </recommendedName>
</protein>
<dbReference type="InterPro" id="IPR013783">
    <property type="entry name" value="Ig-like_fold"/>
</dbReference>
<comment type="caution">
    <text evidence="6">The sequence shown here is derived from an EMBL/GenBank/DDBJ whole genome shotgun (WGS) entry which is preliminary data.</text>
</comment>
<accession>A0A8T0Z958</accession>
<evidence type="ECO:0000313" key="6">
    <source>
        <dbReference type="EMBL" id="KAG2858754.1"/>
    </source>
</evidence>
<dbReference type="SUPFAM" id="SSF81296">
    <property type="entry name" value="E set domains"/>
    <property type="match status" value="1"/>
</dbReference>
<dbReference type="Pfam" id="PF03442">
    <property type="entry name" value="CBM_X2"/>
    <property type="match status" value="1"/>
</dbReference>
<feature type="domain" description="Carbohydrate binding X2" evidence="5">
    <location>
        <begin position="4"/>
        <end position="45"/>
    </location>
</feature>
<keyword evidence="4" id="KW-0624">Polysaccharide degradation</keyword>
<dbReference type="Gene3D" id="2.60.40.10">
    <property type="entry name" value="Immunoglobulins"/>
    <property type="match status" value="1"/>
</dbReference>
<evidence type="ECO:0000259" key="5">
    <source>
        <dbReference type="Pfam" id="PF03442"/>
    </source>
</evidence>
<keyword evidence="2" id="KW-0136">Cellulose degradation</keyword>